<sequence>MSTVLTYGTFDLFHFGHVRLLRRLAGLGTKLVVGCSTDEFNMIKGKKVVVPYAQRREILLSCRYVSDVFPENTWEQKRDDIIREKADIFGMGHDWTGKFDDLSDIVEVVYLPRTEGVSTTELKHSVRFMHSQNAPTVAQPARSDRVAVSASG</sequence>
<dbReference type="EMBL" id="CP041016">
    <property type="protein sequence ID" value="QDC38072.1"/>
    <property type="molecule type" value="Genomic_DNA"/>
</dbReference>
<dbReference type="NCBIfam" id="TIGR00125">
    <property type="entry name" value="cyt_tran_rel"/>
    <property type="match status" value="1"/>
</dbReference>
<organism evidence="4 5">
    <name type="scientific">Sphingobium fuliginis ATCC 27551</name>
    <dbReference type="NCBI Taxonomy" id="1208342"/>
    <lineage>
        <taxon>Bacteria</taxon>
        <taxon>Pseudomonadati</taxon>
        <taxon>Pseudomonadota</taxon>
        <taxon>Alphaproteobacteria</taxon>
        <taxon>Sphingomonadales</taxon>
        <taxon>Sphingomonadaceae</taxon>
        <taxon>Sphingobium</taxon>
    </lineage>
</organism>
<dbReference type="Gene3D" id="3.40.50.620">
    <property type="entry name" value="HUPs"/>
    <property type="match status" value="1"/>
</dbReference>
<evidence type="ECO:0000256" key="1">
    <source>
        <dbReference type="ARBA" id="ARBA00022679"/>
    </source>
</evidence>
<proteinExistence type="predicted"/>
<dbReference type="InterPro" id="IPR004821">
    <property type="entry name" value="Cyt_trans-like"/>
</dbReference>
<evidence type="ECO:0000313" key="5">
    <source>
        <dbReference type="Proteomes" id="UP000311469"/>
    </source>
</evidence>
<dbReference type="Pfam" id="PF01467">
    <property type="entry name" value="CTP_transf_like"/>
    <property type="match status" value="1"/>
</dbReference>
<keyword evidence="2 4" id="KW-0548">Nucleotidyltransferase</keyword>
<dbReference type="InterPro" id="IPR050385">
    <property type="entry name" value="Archaeal_FAD_synthase"/>
</dbReference>
<keyword evidence="1 4" id="KW-0808">Transferase</keyword>
<gene>
    <name evidence="4" type="ORF">FIL70_13400</name>
</gene>
<dbReference type="SUPFAM" id="SSF52374">
    <property type="entry name" value="Nucleotidylyl transferase"/>
    <property type="match status" value="1"/>
</dbReference>
<dbReference type="Proteomes" id="UP000311469">
    <property type="component" value="Chromosome cSF1"/>
</dbReference>
<dbReference type="KEGG" id="sufl:FIL70_13400"/>
<dbReference type="PANTHER" id="PTHR43793">
    <property type="entry name" value="FAD SYNTHASE"/>
    <property type="match status" value="1"/>
</dbReference>
<evidence type="ECO:0000313" key="4">
    <source>
        <dbReference type="EMBL" id="QDC38072.1"/>
    </source>
</evidence>
<name>A0A5B8CH98_SPHSA</name>
<feature type="domain" description="Cytidyltransferase-like" evidence="3">
    <location>
        <begin position="5"/>
        <end position="122"/>
    </location>
</feature>
<evidence type="ECO:0000256" key="2">
    <source>
        <dbReference type="ARBA" id="ARBA00022695"/>
    </source>
</evidence>
<evidence type="ECO:0000259" key="3">
    <source>
        <dbReference type="Pfam" id="PF01467"/>
    </source>
</evidence>
<dbReference type="InterPro" id="IPR014729">
    <property type="entry name" value="Rossmann-like_a/b/a_fold"/>
</dbReference>
<dbReference type="PANTHER" id="PTHR43793:SF1">
    <property type="entry name" value="FAD SYNTHASE"/>
    <property type="match status" value="1"/>
</dbReference>
<dbReference type="GO" id="GO:0016779">
    <property type="term" value="F:nucleotidyltransferase activity"/>
    <property type="evidence" value="ECO:0007669"/>
    <property type="project" value="UniProtKB-KW"/>
</dbReference>
<dbReference type="AlphaFoldDB" id="A0A5B8CH98"/>
<accession>A0A5B8CH98</accession>
<protein>
    <submittedName>
        <fullName evidence="4">Adenylyltransferase/cytidyltransferase family protein</fullName>
    </submittedName>
</protein>
<reference evidence="4 5" key="1">
    <citation type="submission" date="2019-06" db="EMBL/GenBank/DDBJ databases">
        <title>Genome organization and adaptive potential of archetypical organophosphate degarding Sphingobium fuliginis ATCC 27551.</title>
        <authorList>
            <person name="Sarwar A."/>
            <person name="Parthasarathy S."/>
            <person name="Singh C."/>
            <person name="Siddavattam D."/>
        </authorList>
    </citation>
    <scope>NUCLEOTIDE SEQUENCE [LARGE SCALE GENOMIC DNA]</scope>
    <source>
        <strain evidence="4 5">ATCC 27551</strain>
    </source>
</reference>
<dbReference type="RefSeq" id="WP_140042513.1">
    <property type="nucleotide sequence ID" value="NZ_CP041016.1"/>
</dbReference>